<name>A0A843TQV6_COLES</name>
<keyword evidence="3" id="KW-1185">Reference proteome</keyword>
<accession>A0A843TQV6</accession>
<feature type="compositionally biased region" description="Pro residues" evidence="1">
    <location>
        <begin position="557"/>
        <end position="570"/>
    </location>
</feature>
<reference evidence="2" key="1">
    <citation type="submission" date="2017-07" db="EMBL/GenBank/DDBJ databases">
        <title>Taro Niue Genome Assembly and Annotation.</title>
        <authorList>
            <person name="Atibalentja N."/>
            <person name="Keating K."/>
            <person name="Fields C.J."/>
        </authorList>
    </citation>
    <scope>NUCLEOTIDE SEQUENCE</scope>
    <source>
        <strain evidence="2">Niue_2</strain>
        <tissue evidence="2">Leaf</tissue>
    </source>
</reference>
<dbReference type="AlphaFoldDB" id="A0A843TQV6"/>
<feature type="compositionally biased region" description="Low complexity" evidence="1">
    <location>
        <begin position="508"/>
        <end position="523"/>
    </location>
</feature>
<comment type="caution">
    <text evidence="2">The sequence shown here is derived from an EMBL/GenBank/DDBJ whole genome shotgun (WGS) entry which is preliminary data.</text>
</comment>
<feature type="region of interest" description="Disordered" evidence="1">
    <location>
        <begin position="551"/>
        <end position="579"/>
    </location>
</feature>
<evidence type="ECO:0000256" key="1">
    <source>
        <dbReference type="SAM" id="MobiDB-lite"/>
    </source>
</evidence>
<dbReference type="Proteomes" id="UP000652761">
    <property type="component" value="Unassembled WGS sequence"/>
</dbReference>
<feature type="region of interest" description="Disordered" evidence="1">
    <location>
        <begin position="508"/>
        <end position="533"/>
    </location>
</feature>
<proteinExistence type="predicted"/>
<gene>
    <name evidence="2" type="ORF">Taro_004178</name>
</gene>
<protein>
    <submittedName>
        <fullName evidence="2">Uncharacterized protein</fullName>
    </submittedName>
</protein>
<evidence type="ECO:0000313" key="2">
    <source>
        <dbReference type="EMBL" id="MQL71823.1"/>
    </source>
</evidence>
<sequence length="632" mass="69055">MNEIPDMVQTIFVDRCLVVVWIRVYWFWSRSERDGNGGRILVASVLGRHLHMRRVSHVGVACRRQEWEGDALVHRDKVTTGRYVAIPTAVRFLKRLGRTELSQAILDRERSCHRFSGLFGVPAWCSTRSRRVAWSGGKVVPCVGCMFFVKSFRLRRRRTLLSRPGCDRPTRRDKISYCDMSWRRDQKAALTSVAITAEGSALHAFGDLVIRISAFDMNGFGEWCIGTHNALLWWFVGLHNSLALLVVVERQLDLTSVTARLRVAVPRDGRYLYPLWVLVSRGTLSTTLFSVVVRRLFQNASSIGSPRFCVSQAPVCAWGLSRYSDTVEVLSSSWTPSLSGRVVVRLRERRQGTATCCGGSVGLHSSLSLLVVVERQLDLTSVTGRLRGSSCAVLSGLDTDVMNQKSVPCGSIVLSGSCFATSCCGGLVGLHSSLALLVVVERQLDLTSVTARLRGSSCAVLSGVGTDVVVVSERRLTGCGLTGYGVPWWWHSCICVSVVVPRDGSRAPPCARPAHPAAPSRGPSQPPRPSFVLVGPSRAPAPCRVAPAPHHIVHLRGPPPQPPATPPKSPHGPHDTNRLLPATPQELVASSCGLRMAPFAGLCIGCRSTDYSHRLRHFSAASSLRSSCQSHP</sequence>
<evidence type="ECO:0000313" key="3">
    <source>
        <dbReference type="Proteomes" id="UP000652761"/>
    </source>
</evidence>
<dbReference type="EMBL" id="NMUH01000111">
    <property type="protein sequence ID" value="MQL71823.1"/>
    <property type="molecule type" value="Genomic_DNA"/>
</dbReference>
<organism evidence="2 3">
    <name type="scientific">Colocasia esculenta</name>
    <name type="common">Wild taro</name>
    <name type="synonym">Arum esculentum</name>
    <dbReference type="NCBI Taxonomy" id="4460"/>
    <lineage>
        <taxon>Eukaryota</taxon>
        <taxon>Viridiplantae</taxon>
        <taxon>Streptophyta</taxon>
        <taxon>Embryophyta</taxon>
        <taxon>Tracheophyta</taxon>
        <taxon>Spermatophyta</taxon>
        <taxon>Magnoliopsida</taxon>
        <taxon>Liliopsida</taxon>
        <taxon>Araceae</taxon>
        <taxon>Aroideae</taxon>
        <taxon>Colocasieae</taxon>
        <taxon>Colocasia</taxon>
    </lineage>
</organism>